<dbReference type="PANTHER" id="PTHR40278:SF1">
    <property type="entry name" value="DNA UTILIZATION PROTEIN HOFN"/>
    <property type="match status" value="1"/>
</dbReference>
<evidence type="ECO:0000313" key="2">
    <source>
        <dbReference type="EMBL" id="QZN95712.1"/>
    </source>
</evidence>
<proteinExistence type="predicted"/>
<dbReference type="PANTHER" id="PTHR40278">
    <property type="entry name" value="DNA UTILIZATION PROTEIN HOFN"/>
    <property type="match status" value="1"/>
</dbReference>
<evidence type="ECO:0000256" key="1">
    <source>
        <dbReference type="SAM" id="Phobius"/>
    </source>
</evidence>
<dbReference type="InterPro" id="IPR007813">
    <property type="entry name" value="PilN"/>
</dbReference>
<feature type="transmembrane region" description="Helical" evidence="1">
    <location>
        <begin position="23"/>
        <end position="41"/>
    </location>
</feature>
<dbReference type="EMBL" id="CP081864">
    <property type="protein sequence ID" value="QZN95712.1"/>
    <property type="molecule type" value="Genomic_DNA"/>
</dbReference>
<sequence length="197" mass="23114">MHSFHVNLLPWRQRRWVRDTRRWWLWLLFFSVGLLIALGVCRGRLDQQRGVMEETLRTLQLKHLADSTQLREVQRLMGTLQQWHAQQQADNDTRAHNRGYEQLLKQLAQWVPGGLWLTAITVQDGEVHLTGRSHDYADIVHFSSRLETETALTSVRLMQTRQEIMASPEGDVPVLTFLLQADWRVERLSLQDVPDDE</sequence>
<name>A0ABX9AL07_9ENTR</name>
<keyword evidence="1" id="KW-0812">Transmembrane</keyword>
<organism evidence="2 3">
    <name type="scientific">Symbiopectobacterium purcellii</name>
    <dbReference type="NCBI Taxonomy" id="2871826"/>
    <lineage>
        <taxon>Bacteria</taxon>
        <taxon>Pseudomonadati</taxon>
        <taxon>Pseudomonadota</taxon>
        <taxon>Gammaproteobacteria</taxon>
        <taxon>Enterobacterales</taxon>
        <taxon>Enterobacteriaceae</taxon>
    </lineage>
</organism>
<evidence type="ECO:0000313" key="3">
    <source>
        <dbReference type="Proteomes" id="UP000825886"/>
    </source>
</evidence>
<gene>
    <name evidence="2" type="ORF">K6K13_21625</name>
</gene>
<dbReference type="RefSeq" id="WP_222158788.1">
    <property type="nucleotide sequence ID" value="NZ_CP081864.1"/>
</dbReference>
<keyword evidence="1" id="KW-1133">Transmembrane helix</keyword>
<dbReference type="Proteomes" id="UP000825886">
    <property type="component" value="Chromosome"/>
</dbReference>
<keyword evidence="3" id="KW-1185">Reference proteome</keyword>
<accession>A0ABX9AL07</accession>
<keyword evidence="1" id="KW-0472">Membrane</keyword>
<protein>
    <submittedName>
        <fullName evidence="2">PilN domain-containing protein</fullName>
    </submittedName>
</protein>
<dbReference type="Pfam" id="PF05137">
    <property type="entry name" value="PilN"/>
    <property type="match status" value="1"/>
</dbReference>
<dbReference type="InterPro" id="IPR052534">
    <property type="entry name" value="Extracell_DNA_Util/SecSys_Comp"/>
</dbReference>
<reference evidence="2 3" key="1">
    <citation type="submission" date="2021-08" db="EMBL/GenBank/DDBJ databases">
        <title>Culture and genomic analysis of Symbiopectobacterium purcellii sp. nov. gen. nov., isolated from the leafhopper Empoasca decipiens.</title>
        <authorList>
            <person name="Nadal-Jimenez P."/>
            <person name="Siozios S."/>
            <person name="Halliday N."/>
            <person name="Camara M."/>
            <person name="Hurst G.D.D."/>
        </authorList>
    </citation>
    <scope>NUCLEOTIDE SEQUENCE [LARGE SCALE GENOMIC DNA]</scope>
    <source>
        <strain evidence="2 3">SyEd1</strain>
    </source>
</reference>